<evidence type="ECO:0000313" key="2">
    <source>
        <dbReference type="Proteomes" id="UP000006852"/>
    </source>
</evidence>
<dbReference type="RefSeq" id="WP_013702304.1">
    <property type="nucleotide sequence ID" value="NC_015385.1"/>
</dbReference>
<dbReference type="KEGG" id="tsu:Tresu_2183"/>
<accession>F2NWD1</accession>
<organism evidence="1 2">
    <name type="scientific">Treponema succinifaciens (strain ATCC 33096 / DSM 2489 / 6091)</name>
    <dbReference type="NCBI Taxonomy" id="869209"/>
    <lineage>
        <taxon>Bacteria</taxon>
        <taxon>Pseudomonadati</taxon>
        <taxon>Spirochaetota</taxon>
        <taxon>Spirochaetia</taxon>
        <taxon>Spirochaetales</taxon>
        <taxon>Treponemataceae</taxon>
        <taxon>Treponema</taxon>
    </lineage>
</organism>
<dbReference type="OrthoDB" id="361365at2"/>
<evidence type="ECO:0000313" key="1">
    <source>
        <dbReference type="EMBL" id="AEB15052.1"/>
    </source>
</evidence>
<gene>
    <name evidence="1" type="ordered locus">Tresu_2183</name>
</gene>
<dbReference type="AlphaFoldDB" id="F2NWD1"/>
<dbReference type="Proteomes" id="UP000006852">
    <property type="component" value="Chromosome"/>
</dbReference>
<dbReference type="GeneID" id="302999304"/>
<dbReference type="Pfam" id="PF12668">
    <property type="entry name" value="DUF3791"/>
    <property type="match status" value="1"/>
</dbReference>
<keyword evidence="2" id="KW-1185">Reference proteome</keyword>
<dbReference type="EMBL" id="CP002631">
    <property type="protein sequence ID" value="AEB15052.1"/>
    <property type="molecule type" value="Genomic_DNA"/>
</dbReference>
<proteinExistence type="predicted"/>
<dbReference type="InterPro" id="IPR024269">
    <property type="entry name" value="DUF3791"/>
</dbReference>
<protein>
    <recommendedName>
        <fullName evidence="3">DUF3791 domain-containing protein</fullName>
    </recommendedName>
</protein>
<reference evidence="1 2" key="1">
    <citation type="journal article" date="2011" name="Stand. Genomic Sci.">
        <title>Complete genome sequence of Treponema succinifaciens type strain (6091).</title>
        <authorList>
            <person name="Han C."/>
            <person name="Gronow S."/>
            <person name="Teshima H."/>
            <person name="Lapidus A."/>
            <person name="Nolan M."/>
            <person name="Lucas S."/>
            <person name="Hammon N."/>
            <person name="Deshpande S."/>
            <person name="Cheng J.F."/>
            <person name="Zeytun A."/>
            <person name="Tapia R."/>
            <person name="Goodwin L."/>
            <person name="Pitluck S."/>
            <person name="Liolios K."/>
            <person name="Pagani I."/>
            <person name="Ivanova N."/>
            <person name="Mavromatis K."/>
            <person name="Mikhailova N."/>
            <person name="Huntemann M."/>
            <person name="Pati A."/>
            <person name="Chen A."/>
            <person name="Palaniappan K."/>
            <person name="Land M."/>
            <person name="Hauser L."/>
            <person name="Brambilla E.M."/>
            <person name="Rohde M."/>
            <person name="Goker M."/>
            <person name="Woyke T."/>
            <person name="Bristow J."/>
            <person name="Eisen J.A."/>
            <person name="Markowitz V."/>
            <person name="Hugenholtz P."/>
            <person name="Kyrpides N.C."/>
            <person name="Klenk H.P."/>
            <person name="Detter J.C."/>
        </authorList>
    </citation>
    <scope>NUCLEOTIDE SEQUENCE [LARGE SCALE GENOMIC DNA]</scope>
    <source>
        <strain evidence="2">ATCC 33096 / DSM 2489 / 6091</strain>
    </source>
</reference>
<dbReference type="STRING" id="869209.Tresu_2183"/>
<dbReference type="eggNOG" id="ENOG5033EP4">
    <property type="taxonomic scope" value="Bacteria"/>
</dbReference>
<reference evidence="2" key="2">
    <citation type="submission" date="2011-04" db="EMBL/GenBank/DDBJ databases">
        <title>The complete genome of chromosome of Treponema succinifaciens DSM 2489.</title>
        <authorList>
            <person name="Lucas S."/>
            <person name="Copeland A."/>
            <person name="Lapidus A."/>
            <person name="Bruce D."/>
            <person name="Goodwin L."/>
            <person name="Pitluck S."/>
            <person name="Peters L."/>
            <person name="Kyrpides N."/>
            <person name="Mavromatis K."/>
            <person name="Ivanova N."/>
            <person name="Ovchinnikova G."/>
            <person name="Teshima H."/>
            <person name="Detter J.C."/>
            <person name="Tapia R."/>
            <person name="Han C."/>
            <person name="Land M."/>
            <person name="Hauser L."/>
            <person name="Markowitz V."/>
            <person name="Cheng J.-F."/>
            <person name="Hugenholtz P."/>
            <person name="Woyke T."/>
            <person name="Wu D."/>
            <person name="Gronow S."/>
            <person name="Wellnitz S."/>
            <person name="Brambilla E."/>
            <person name="Klenk H.-P."/>
            <person name="Eisen J.A."/>
        </authorList>
    </citation>
    <scope>NUCLEOTIDE SEQUENCE [LARGE SCALE GENOMIC DNA]</scope>
    <source>
        <strain evidence="2">ATCC 33096 / DSM 2489 / 6091</strain>
    </source>
</reference>
<sequence>MSDELFQKKAEFLSWCIEEYAAEKNLNGRDVANLFSQKKVLDFLGEHYDILHTQGKAYIIETIEDFIKTEGE</sequence>
<evidence type="ECO:0008006" key="3">
    <source>
        <dbReference type="Google" id="ProtNLM"/>
    </source>
</evidence>
<dbReference type="HOGENOM" id="CLU_174021_2_0_12"/>
<name>F2NWD1_TRES6</name>